<dbReference type="GO" id="GO:0071949">
    <property type="term" value="F:FAD binding"/>
    <property type="evidence" value="ECO:0007669"/>
    <property type="project" value="InterPro"/>
</dbReference>
<dbReference type="EMBL" id="JPOS01000078">
    <property type="protein sequence ID" value="KGE86507.1"/>
    <property type="molecule type" value="Genomic_DNA"/>
</dbReference>
<keyword evidence="3" id="KW-0285">Flavoprotein</keyword>
<feature type="binding site" evidence="9">
    <location>
        <position position="269"/>
    </location>
    <ligand>
        <name>D-dopa</name>
        <dbReference type="ChEBI" id="CHEBI:149689"/>
    </ligand>
</feature>
<keyword evidence="5" id="KW-0560">Oxidoreductase</keyword>
<evidence type="ECO:0000256" key="8">
    <source>
        <dbReference type="ARBA" id="ARBA00049547"/>
    </source>
</evidence>
<dbReference type="AlphaFoldDB" id="A0A098S5K7"/>
<feature type="domain" description="FAD dependent oxidoreductase" evidence="10">
    <location>
        <begin position="3"/>
        <end position="304"/>
    </location>
</feature>
<comment type="cofactor">
    <cofactor evidence="1 9">
        <name>FAD</name>
        <dbReference type="ChEBI" id="CHEBI:57692"/>
    </cofactor>
</comment>
<comment type="catalytic activity">
    <reaction evidence="8">
        <text>a D-alpha-amino acid + O2 + H2O = a 2-oxocarboxylate + H2O2 + NH4(+)</text>
        <dbReference type="Rhea" id="RHEA:21816"/>
        <dbReference type="ChEBI" id="CHEBI:15377"/>
        <dbReference type="ChEBI" id="CHEBI:15379"/>
        <dbReference type="ChEBI" id="CHEBI:16240"/>
        <dbReference type="ChEBI" id="CHEBI:28938"/>
        <dbReference type="ChEBI" id="CHEBI:35179"/>
        <dbReference type="ChEBI" id="CHEBI:59871"/>
        <dbReference type="EC" id="1.4.3.3"/>
    </reaction>
    <physiologicalReaction direction="left-to-right" evidence="8">
        <dbReference type="Rhea" id="RHEA:21817"/>
    </physiologicalReaction>
</comment>
<protein>
    <recommendedName>
        <fullName evidence="7">D-amino-acid oxidase</fullName>
        <ecNumber evidence="6">1.4.3.3</ecNumber>
    </recommendedName>
</protein>
<evidence type="ECO:0000256" key="5">
    <source>
        <dbReference type="ARBA" id="ARBA00023002"/>
    </source>
</evidence>
<dbReference type="EC" id="1.4.3.3" evidence="6"/>
<comment type="similarity">
    <text evidence="2">Belongs to the DAMOX/DASOX family.</text>
</comment>
<dbReference type="PANTHER" id="PTHR11530:SF11">
    <property type="entry name" value="D-ASPARTATE OXIDASE"/>
    <property type="match status" value="1"/>
</dbReference>
<dbReference type="GO" id="GO:0019478">
    <property type="term" value="P:D-amino acid catabolic process"/>
    <property type="evidence" value="ECO:0007669"/>
    <property type="project" value="TreeGrafter"/>
</dbReference>
<feature type="binding site" evidence="9">
    <location>
        <position position="154"/>
    </location>
    <ligand>
        <name>FAD</name>
        <dbReference type="ChEBI" id="CHEBI:57692"/>
    </ligand>
</feature>
<dbReference type="GO" id="GO:0003884">
    <property type="term" value="F:D-amino-acid oxidase activity"/>
    <property type="evidence" value="ECO:0007669"/>
    <property type="project" value="UniProtKB-EC"/>
</dbReference>
<dbReference type="PRINTS" id="PR00419">
    <property type="entry name" value="ADXRDTASE"/>
</dbReference>
<evidence type="ECO:0000313" key="11">
    <source>
        <dbReference type="EMBL" id="KGE86507.1"/>
    </source>
</evidence>
<evidence type="ECO:0000313" key="12">
    <source>
        <dbReference type="Proteomes" id="UP000029736"/>
    </source>
</evidence>
<feature type="binding site" evidence="9">
    <location>
        <begin position="292"/>
        <end position="297"/>
    </location>
    <ligand>
        <name>FAD</name>
        <dbReference type="ChEBI" id="CHEBI:57692"/>
    </ligand>
</feature>
<proteinExistence type="inferred from homology"/>
<evidence type="ECO:0000256" key="6">
    <source>
        <dbReference type="ARBA" id="ARBA00039101"/>
    </source>
</evidence>
<dbReference type="Gene3D" id="3.40.50.720">
    <property type="entry name" value="NAD(P)-binding Rossmann-like Domain"/>
    <property type="match status" value="1"/>
</dbReference>
<dbReference type="GO" id="GO:0005737">
    <property type="term" value="C:cytoplasm"/>
    <property type="evidence" value="ECO:0007669"/>
    <property type="project" value="TreeGrafter"/>
</dbReference>
<feature type="binding site" evidence="9">
    <location>
        <position position="214"/>
    </location>
    <ligand>
        <name>D-dopa</name>
        <dbReference type="ChEBI" id="CHEBI:149689"/>
    </ligand>
</feature>
<dbReference type="InterPro" id="IPR023209">
    <property type="entry name" value="DAO"/>
</dbReference>
<feature type="binding site" evidence="9">
    <location>
        <begin position="39"/>
        <end position="40"/>
    </location>
    <ligand>
        <name>FAD</name>
        <dbReference type="ChEBI" id="CHEBI:57692"/>
    </ligand>
</feature>
<comment type="caution">
    <text evidence="11">The sequence shown here is derived from an EMBL/GenBank/DDBJ whole genome shotgun (WGS) entry which is preliminary data.</text>
</comment>
<dbReference type="Pfam" id="PF01266">
    <property type="entry name" value="DAO"/>
    <property type="match status" value="1"/>
</dbReference>
<dbReference type="SUPFAM" id="SSF54373">
    <property type="entry name" value="FAD-linked reductases, C-terminal domain"/>
    <property type="match status" value="1"/>
</dbReference>
<evidence type="ECO:0000256" key="3">
    <source>
        <dbReference type="ARBA" id="ARBA00022630"/>
    </source>
</evidence>
<organism evidence="11 12">
    <name type="scientific">Phaeodactylibacter xiamenensis</name>
    <dbReference type="NCBI Taxonomy" id="1524460"/>
    <lineage>
        <taxon>Bacteria</taxon>
        <taxon>Pseudomonadati</taxon>
        <taxon>Bacteroidota</taxon>
        <taxon>Saprospiria</taxon>
        <taxon>Saprospirales</taxon>
        <taxon>Haliscomenobacteraceae</taxon>
        <taxon>Phaeodactylibacter</taxon>
    </lineage>
</organism>
<dbReference type="InterPro" id="IPR006076">
    <property type="entry name" value="FAD-dep_OxRdtase"/>
</dbReference>
<dbReference type="PANTHER" id="PTHR11530">
    <property type="entry name" value="D-AMINO ACID OXIDASE"/>
    <property type="match status" value="1"/>
</dbReference>
<dbReference type="Gene3D" id="3.30.9.10">
    <property type="entry name" value="D-Amino Acid Oxidase, subunit A, domain 2"/>
    <property type="match status" value="1"/>
</dbReference>
<gene>
    <name evidence="11" type="ORF">IX84_20980</name>
</gene>
<dbReference type="Proteomes" id="UP000029736">
    <property type="component" value="Unassembled WGS sequence"/>
</dbReference>
<keyword evidence="12" id="KW-1185">Reference proteome</keyword>
<sequence length="314" mass="34057">MKRVIVIGAGVSGLTTAVTLQEAGYAVTIYTQDLPGATTSAVAAAIWFPYAVAPVHAANRWSAESYRVFEQLAQTPATGVSMTDFLVLTRPGLDNSWREELPEGAVRLAKSEELPQGYEMGYLAKVPLAETPVYLPDLQSRFMKAGGLFQQATVHHLTDLAREADLLVNCAGLGARELCQDESVYPIRGQVVKVENVPGTRSMVDSMDKGKLAYVIQRGKDTILGGTDYEHDYNNTTSPEDTQIILRRCAQLQPSLTKPKLINAAAGLRPKRPAIRCEQEPGQPIFHNYGHGGAGFTVSWGCAGEILKIIRGLS</sequence>
<evidence type="ECO:0000256" key="1">
    <source>
        <dbReference type="ARBA" id="ARBA00001974"/>
    </source>
</evidence>
<reference evidence="11 12" key="1">
    <citation type="journal article" date="2014" name="Int. J. Syst. Evol. Microbiol.">
        <title>Phaeodactylibacter xiamenensis gen. nov., sp. nov., a member of the family Saprospiraceae isolated from the marine alga Phaeodactylum tricornutum.</title>
        <authorList>
            <person name="Chen Z.Jr."/>
            <person name="Lei X."/>
            <person name="Lai Q."/>
            <person name="Li Y."/>
            <person name="Zhang B."/>
            <person name="Zhang J."/>
            <person name="Zhang H."/>
            <person name="Yang L."/>
            <person name="Zheng W."/>
            <person name="Tian Y."/>
            <person name="Yu Z."/>
            <person name="Xu H.Jr."/>
            <person name="Zheng T."/>
        </authorList>
    </citation>
    <scope>NUCLEOTIDE SEQUENCE [LARGE SCALE GENOMIC DNA]</scope>
    <source>
        <strain evidence="11 12">KD52</strain>
    </source>
</reference>
<evidence type="ECO:0000256" key="2">
    <source>
        <dbReference type="ARBA" id="ARBA00006730"/>
    </source>
</evidence>
<dbReference type="SUPFAM" id="SSF51971">
    <property type="entry name" value="Nucleotide-binding domain"/>
    <property type="match status" value="1"/>
</dbReference>
<feature type="binding site" evidence="9">
    <location>
        <position position="293"/>
    </location>
    <ligand>
        <name>D-dopa</name>
        <dbReference type="ChEBI" id="CHEBI:149689"/>
    </ligand>
</feature>
<dbReference type="PIRSF" id="PIRSF000189">
    <property type="entry name" value="D-aa_oxidase"/>
    <property type="match status" value="1"/>
</dbReference>
<dbReference type="RefSeq" id="WP_044224904.1">
    <property type="nucleotide sequence ID" value="NZ_JBKAGJ010000025.1"/>
</dbReference>
<evidence type="ECO:0000256" key="4">
    <source>
        <dbReference type="ARBA" id="ARBA00022827"/>
    </source>
</evidence>
<keyword evidence="4 9" id="KW-0274">FAD</keyword>
<evidence type="ECO:0000256" key="9">
    <source>
        <dbReference type="PIRSR" id="PIRSR000189-1"/>
    </source>
</evidence>
<dbReference type="OrthoDB" id="246701at2"/>
<evidence type="ECO:0000259" key="10">
    <source>
        <dbReference type="Pfam" id="PF01266"/>
    </source>
</evidence>
<evidence type="ECO:0000256" key="7">
    <source>
        <dbReference type="ARBA" id="ARBA00039751"/>
    </source>
</evidence>
<accession>A0A098S5K7</accession>
<dbReference type="STRING" id="1524460.IX84_20980"/>
<name>A0A098S5K7_9BACT</name>